<dbReference type="Pfam" id="PF07196">
    <property type="entry name" value="Flagellin_IN"/>
    <property type="match status" value="1"/>
</dbReference>
<accession>A0ABQ6Z728</accession>
<comment type="subcellular location">
    <subcellularLocation>
        <location evidence="5">Secreted</location>
    </subcellularLocation>
    <subcellularLocation>
        <location evidence="5">Bacterial flagellum</location>
    </subcellularLocation>
</comment>
<evidence type="ECO:0000313" key="8">
    <source>
        <dbReference type="EMBL" id="KAF1694048.1"/>
    </source>
</evidence>
<keyword evidence="9" id="KW-1185">Reference proteome</keyword>
<dbReference type="InterPro" id="IPR010810">
    <property type="entry name" value="Flagellin_hook_IN_motif"/>
</dbReference>
<dbReference type="Pfam" id="PF02465">
    <property type="entry name" value="FliD_N"/>
    <property type="match status" value="1"/>
</dbReference>
<evidence type="ECO:0000256" key="3">
    <source>
        <dbReference type="ARBA" id="ARBA00023054"/>
    </source>
</evidence>
<dbReference type="PANTHER" id="PTHR30288:SF0">
    <property type="entry name" value="FLAGELLAR HOOK-ASSOCIATED PROTEIN 2"/>
    <property type="match status" value="1"/>
</dbReference>
<dbReference type="RefSeq" id="WP_162410515.1">
    <property type="nucleotide sequence ID" value="NZ_PDWN01000009.1"/>
</dbReference>
<organism evidence="8 9">
    <name type="scientific">Pseudoxanthomonas daejeonensis</name>
    <dbReference type="NCBI Taxonomy" id="266062"/>
    <lineage>
        <taxon>Bacteria</taxon>
        <taxon>Pseudomonadati</taxon>
        <taxon>Pseudomonadota</taxon>
        <taxon>Gammaproteobacteria</taxon>
        <taxon>Lysobacterales</taxon>
        <taxon>Lysobacteraceae</taxon>
        <taxon>Pseudoxanthomonas</taxon>
    </lineage>
</organism>
<sequence>MANTISASGSGLDIPTLVSQLVTAARTPTETRINKAGSTATSKLSAIGQIKSAMTSLQTALAKMGEAADTPAFKATVQSGAGFTATTTSKAVAGDYNVEVVRLASAQKLSSAAFAKDATVGSGTLSITWGSGKDDNAKVAIGADATLADIAAAVNRAAGGKGVTASVVTADDGQHLVFSATTTGAAGTLSISASGGNGGLAALTNGAGGGLTQAVAATDALVRVDGFERTSSSNTIGDLVPGVNLTLTKALAGTSYSVNVASDNSSLKSSIAAYVTAYNSVVGTLKSTSAYNSDTRTASALTGDSLVRTLQQQLRGHVSANVGELKALGVSVSKDGVMAFDATAFDSAIAGDPEAAKALLGKEGGYGGAVAKLMDNHLDSIDGTLVLRSNSINKQISGLEDQLDRLDEKMARLSTLYTTQFTAMETMIVQMQGSASSLNNLLSPSD</sequence>
<evidence type="ECO:0000259" key="7">
    <source>
        <dbReference type="Pfam" id="PF07195"/>
    </source>
</evidence>
<evidence type="ECO:0000259" key="6">
    <source>
        <dbReference type="Pfam" id="PF02465"/>
    </source>
</evidence>
<feature type="domain" description="Flagellar hook-associated protein 2 N-terminal" evidence="6">
    <location>
        <begin position="10"/>
        <end position="107"/>
    </location>
</feature>
<proteinExistence type="inferred from homology"/>
<keyword evidence="8" id="KW-0966">Cell projection</keyword>
<keyword evidence="3 5" id="KW-0175">Coiled coil</keyword>
<keyword evidence="5" id="KW-0964">Secreted</keyword>
<evidence type="ECO:0000313" key="9">
    <source>
        <dbReference type="Proteomes" id="UP000788419"/>
    </source>
</evidence>
<comment type="function">
    <text evidence="5">Required for morphogenesis and for the elongation of the flagellar filament by facilitating polymerization of the flagellin monomers at the tip of growing filament. Forms a capping structure, which prevents flagellin subunits (transported through the central channel of the flagellum) from leaking out without polymerization at the distal end.</text>
</comment>
<dbReference type="InterPro" id="IPR003481">
    <property type="entry name" value="FliD_N"/>
</dbReference>
<protein>
    <recommendedName>
        <fullName evidence="5">Flagellar hook-associated protein 2</fullName>
        <shortName evidence="5">HAP2</shortName>
    </recommendedName>
    <alternativeName>
        <fullName evidence="5">Flagellar cap protein</fullName>
    </alternativeName>
</protein>
<feature type="domain" description="Flagellar hook-associated protein 2 C-terminal" evidence="7">
    <location>
        <begin position="217"/>
        <end position="432"/>
    </location>
</feature>
<dbReference type="Pfam" id="PF07195">
    <property type="entry name" value="FliD_C"/>
    <property type="match status" value="1"/>
</dbReference>
<gene>
    <name evidence="8" type="ORF">CSC65_10330</name>
</gene>
<evidence type="ECO:0000256" key="1">
    <source>
        <dbReference type="ARBA" id="ARBA00009764"/>
    </source>
</evidence>
<evidence type="ECO:0000256" key="2">
    <source>
        <dbReference type="ARBA" id="ARBA00011255"/>
    </source>
</evidence>
<dbReference type="Proteomes" id="UP000788419">
    <property type="component" value="Unassembled WGS sequence"/>
</dbReference>
<dbReference type="PANTHER" id="PTHR30288">
    <property type="entry name" value="FLAGELLAR CAP/ASSEMBLY PROTEIN FLID"/>
    <property type="match status" value="1"/>
</dbReference>
<comment type="caution">
    <text evidence="8">The sequence shown here is derived from an EMBL/GenBank/DDBJ whole genome shotgun (WGS) entry which is preliminary data.</text>
</comment>
<feature type="coiled-coil region" evidence="5">
    <location>
        <begin position="389"/>
        <end position="416"/>
    </location>
</feature>
<name>A0ABQ6Z728_9GAMM</name>
<evidence type="ECO:0000256" key="4">
    <source>
        <dbReference type="ARBA" id="ARBA00023143"/>
    </source>
</evidence>
<evidence type="ECO:0000256" key="5">
    <source>
        <dbReference type="RuleBase" id="RU362066"/>
    </source>
</evidence>
<dbReference type="EMBL" id="PDWN01000009">
    <property type="protein sequence ID" value="KAF1694048.1"/>
    <property type="molecule type" value="Genomic_DNA"/>
</dbReference>
<comment type="subunit">
    <text evidence="2 5">Homopentamer.</text>
</comment>
<dbReference type="InterPro" id="IPR040026">
    <property type="entry name" value="FliD"/>
</dbReference>
<dbReference type="InterPro" id="IPR010809">
    <property type="entry name" value="FliD_C"/>
</dbReference>
<reference evidence="8 9" key="1">
    <citation type="submission" date="2017-10" db="EMBL/GenBank/DDBJ databases">
        <title>Whole genome sequencing of members of genus Pseudoxanthomonas.</title>
        <authorList>
            <person name="Kumar S."/>
            <person name="Bansal K."/>
            <person name="Kaur A."/>
            <person name="Patil P."/>
            <person name="Sharma S."/>
            <person name="Patil P.B."/>
        </authorList>
    </citation>
    <scope>NUCLEOTIDE SEQUENCE [LARGE SCALE GENOMIC DNA]</scope>
    <source>
        <strain evidence="8 9">DSM 17801</strain>
    </source>
</reference>
<comment type="similarity">
    <text evidence="1 5">Belongs to the FliD family.</text>
</comment>
<keyword evidence="4 5" id="KW-0975">Bacterial flagellum</keyword>
<keyword evidence="8" id="KW-0282">Flagellum</keyword>
<keyword evidence="8" id="KW-0969">Cilium</keyword>